<dbReference type="GO" id="GO:0005548">
    <property type="term" value="F:phospholipid transporter activity"/>
    <property type="evidence" value="ECO:0007669"/>
    <property type="project" value="TreeGrafter"/>
</dbReference>
<dbReference type="AlphaFoldDB" id="A0A164N8D1"/>
<dbReference type="Proteomes" id="UP000076512">
    <property type="component" value="Unassembled WGS sequence"/>
</dbReference>
<feature type="transmembrane region" description="Helical" evidence="1">
    <location>
        <begin position="161"/>
        <end position="190"/>
    </location>
</feature>
<feature type="transmembrane region" description="Helical" evidence="1">
    <location>
        <begin position="211"/>
        <end position="234"/>
    </location>
</feature>
<dbReference type="PANTHER" id="PTHR30188">
    <property type="entry name" value="ABC TRANSPORTER PERMEASE PROTEIN-RELATED"/>
    <property type="match status" value="1"/>
</dbReference>
<proteinExistence type="predicted"/>
<name>A0A164N8D1_9NOCA</name>
<protein>
    <submittedName>
        <fullName evidence="2">ABC transporter permease</fullName>
    </submittedName>
</protein>
<dbReference type="EMBL" id="LWGR01000007">
    <property type="protein sequence ID" value="KZM74086.1"/>
    <property type="molecule type" value="Genomic_DNA"/>
</dbReference>
<dbReference type="STRING" id="455432.AWN90_33035"/>
<dbReference type="PANTHER" id="PTHR30188:SF13">
    <property type="entry name" value="CONSERVED HYPOTHETICAL INTEGRAL MEMBRANE PROTEIN YRBE3B"/>
    <property type="match status" value="1"/>
</dbReference>
<evidence type="ECO:0000256" key="1">
    <source>
        <dbReference type="SAM" id="Phobius"/>
    </source>
</evidence>
<dbReference type="RefSeq" id="WP_067596027.1">
    <property type="nucleotide sequence ID" value="NZ_JABMCZ010000001.1"/>
</dbReference>
<dbReference type="InterPro" id="IPR030802">
    <property type="entry name" value="Permease_MalE"/>
</dbReference>
<gene>
    <name evidence="2" type="ORF">AWN90_33035</name>
</gene>
<accession>A0A164N8D1</accession>
<keyword evidence="1" id="KW-1133">Transmembrane helix</keyword>
<reference evidence="2 3" key="1">
    <citation type="submission" date="2016-04" db="EMBL/GenBank/DDBJ databases">
        <authorList>
            <person name="Evans L.H."/>
            <person name="Alamgir A."/>
            <person name="Owens N."/>
            <person name="Weber N.D."/>
            <person name="Virtaneva K."/>
            <person name="Barbian K."/>
            <person name="Babar A."/>
            <person name="Rosenke K."/>
        </authorList>
    </citation>
    <scope>NUCLEOTIDE SEQUENCE [LARGE SCALE GENOMIC DNA]</scope>
    <source>
        <strain evidence="2 3">IFM 0406</strain>
    </source>
</reference>
<sequence>MAQLPRPPIGSAVRPLGNGLERLGHQLDFGGRVLASLPHAARAYRRQTMIALTDIVWGAGSLVVGGGTAAVLIFLGLAIGGSVGVEGLDTLNRVGMGPLTGFVSAYANTRELAPIVAAVGFAAQAGCRMTAEIGAMRIAEEIDALEALAVRPIAFVVATRVLAGVLTIVPLFLIALVMAYLACATAVNLVHGQSPGTYFHYFGAFLRPADVACAVLKAVVLVAVVIVIHCYHGFFASGGPEGVGRACGHAIRASLVAVIVVDMVLTTLFWGADSGIRISG</sequence>
<keyword evidence="3" id="KW-1185">Reference proteome</keyword>
<evidence type="ECO:0000313" key="2">
    <source>
        <dbReference type="EMBL" id="KZM74086.1"/>
    </source>
</evidence>
<feature type="transmembrane region" description="Helical" evidence="1">
    <location>
        <begin position="254"/>
        <end position="272"/>
    </location>
</feature>
<keyword evidence="1" id="KW-0812">Transmembrane</keyword>
<evidence type="ECO:0000313" key="3">
    <source>
        <dbReference type="Proteomes" id="UP000076512"/>
    </source>
</evidence>
<dbReference type="GO" id="GO:0043190">
    <property type="term" value="C:ATP-binding cassette (ABC) transporter complex"/>
    <property type="evidence" value="ECO:0007669"/>
    <property type="project" value="InterPro"/>
</dbReference>
<comment type="caution">
    <text evidence="2">The sequence shown here is derived from an EMBL/GenBank/DDBJ whole genome shotgun (WGS) entry which is preliminary data.</text>
</comment>
<dbReference type="Pfam" id="PF02405">
    <property type="entry name" value="MlaE"/>
    <property type="match status" value="1"/>
</dbReference>
<feature type="transmembrane region" description="Helical" evidence="1">
    <location>
        <begin position="55"/>
        <end position="79"/>
    </location>
</feature>
<keyword evidence="1" id="KW-0472">Membrane</keyword>
<organism evidence="2 3">
    <name type="scientific">Nocardia terpenica</name>
    <dbReference type="NCBI Taxonomy" id="455432"/>
    <lineage>
        <taxon>Bacteria</taxon>
        <taxon>Bacillati</taxon>
        <taxon>Actinomycetota</taxon>
        <taxon>Actinomycetes</taxon>
        <taxon>Mycobacteriales</taxon>
        <taxon>Nocardiaceae</taxon>
        <taxon>Nocardia</taxon>
    </lineage>
</organism>